<proteinExistence type="predicted"/>
<keyword evidence="2" id="KW-1185">Reference proteome</keyword>
<dbReference type="Proteomes" id="UP000815325">
    <property type="component" value="Unassembled WGS sequence"/>
</dbReference>
<evidence type="ECO:0000313" key="1">
    <source>
        <dbReference type="EMBL" id="KAF5835614.1"/>
    </source>
</evidence>
<protein>
    <submittedName>
        <fullName evidence="1">Uncharacterized protein</fullName>
    </submittedName>
</protein>
<dbReference type="EMBL" id="MU069697">
    <property type="protein sequence ID" value="KAF5835614.1"/>
    <property type="molecule type" value="Genomic_DNA"/>
</dbReference>
<accession>A0ABQ7GLW9</accession>
<comment type="caution">
    <text evidence="1">The sequence shown here is derived from an EMBL/GenBank/DDBJ whole genome shotgun (WGS) entry which is preliminary data.</text>
</comment>
<sequence>MNDVVCNKTKNDICLQQDSAFLSLTVYCHEVWPNVSKKRVRLAAEEGGSMSCRIGGPRRCTLFDQGTCCNTLFDQGACCNTLFDQGTGCNTLTEALVANHCLTKALVATLCLTKALVATLCLTKALVATLCLTKALVATLCLTKALVATLCLTKALFATLCVTKALVATLCLTKALVATLCLTKALVATVSSKAKQSLQPCLHAYYSEGKCEPNKTHTMGPPSLLKNREVTFTVNEESRSVHECVYDCE</sequence>
<gene>
    <name evidence="1" type="ORF">DUNSADRAFT_7162</name>
</gene>
<evidence type="ECO:0000313" key="2">
    <source>
        <dbReference type="Proteomes" id="UP000815325"/>
    </source>
</evidence>
<reference evidence="1" key="1">
    <citation type="submission" date="2017-08" db="EMBL/GenBank/DDBJ databases">
        <authorList>
            <person name="Polle J.E."/>
            <person name="Barry K."/>
            <person name="Cushman J."/>
            <person name="Schmutz J."/>
            <person name="Tran D."/>
            <person name="Hathwaick L.T."/>
            <person name="Yim W.C."/>
            <person name="Jenkins J."/>
            <person name="Mckie-Krisberg Z.M."/>
            <person name="Prochnik S."/>
            <person name="Lindquist E."/>
            <person name="Dockter R.B."/>
            <person name="Adam C."/>
            <person name="Molina H."/>
            <person name="Bunkerborg J."/>
            <person name="Jin E."/>
            <person name="Buchheim M."/>
            <person name="Magnuson J."/>
        </authorList>
    </citation>
    <scope>NUCLEOTIDE SEQUENCE</scope>
    <source>
        <strain evidence="1">CCAP 19/18</strain>
    </source>
</reference>
<name>A0ABQ7GLW9_DUNSA</name>
<organism evidence="1 2">
    <name type="scientific">Dunaliella salina</name>
    <name type="common">Green alga</name>
    <name type="synonym">Protococcus salinus</name>
    <dbReference type="NCBI Taxonomy" id="3046"/>
    <lineage>
        <taxon>Eukaryota</taxon>
        <taxon>Viridiplantae</taxon>
        <taxon>Chlorophyta</taxon>
        <taxon>core chlorophytes</taxon>
        <taxon>Chlorophyceae</taxon>
        <taxon>CS clade</taxon>
        <taxon>Chlamydomonadales</taxon>
        <taxon>Dunaliellaceae</taxon>
        <taxon>Dunaliella</taxon>
    </lineage>
</organism>